<accession>A0A2Z5Y148</accession>
<protein>
    <submittedName>
        <fullName evidence="2">Copper chaperone</fullName>
    </submittedName>
</protein>
<organism evidence="2 3">
    <name type="scientific">Melissococcus plutonius</name>
    <dbReference type="NCBI Taxonomy" id="33970"/>
    <lineage>
        <taxon>Bacteria</taxon>
        <taxon>Bacillati</taxon>
        <taxon>Bacillota</taxon>
        <taxon>Bacilli</taxon>
        <taxon>Lactobacillales</taxon>
        <taxon>Enterococcaceae</taxon>
        <taxon>Melissococcus</taxon>
    </lineage>
</organism>
<sequence length="69" mass="7846">MFKKVITIDGMKCDGCAKTIKEKFNHLASVKEVKTDLDKKEVTIISEVEISTNELKNALKDTKYKVIDK</sequence>
<dbReference type="SUPFAM" id="SSF55008">
    <property type="entry name" value="HMA, heavy metal-associated domain"/>
    <property type="match status" value="1"/>
</dbReference>
<dbReference type="PROSITE" id="PS50846">
    <property type="entry name" value="HMA_2"/>
    <property type="match status" value="1"/>
</dbReference>
<dbReference type="EMBL" id="AP018492">
    <property type="protein sequence ID" value="BBC60428.1"/>
    <property type="molecule type" value="Genomic_DNA"/>
</dbReference>
<dbReference type="Pfam" id="PF00403">
    <property type="entry name" value="HMA"/>
    <property type="match status" value="1"/>
</dbReference>
<dbReference type="CDD" id="cd00371">
    <property type="entry name" value="HMA"/>
    <property type="match status" value="1"/>
</dbReference>
<evidence type="ECO:0000313" key="2">
    <source>
        <dbReference type="EMBL" id="BBC60428.1"/>
    </source>
</evidence>
<dbReference type="InterPro" id="IPR006121">
    <property type="entry name" value="HMA_dom"/>
</dbReference>
<dbReference type="OMA" id="HIDGLKC"/>
<dbReference type="AlphaFoldDB" id="A0A2Z5Y148"/>
<feature type="domain" description="HMA" evidence="1">
    <location>
        <begin position="2"/>
        <end position="67"/>
    </location>
</feature>
<dbReference type="InterPro" id="IPR036163">
    <property type="entry name" value="HMA_dom_sf"/>
</dbReference>
<name>A0A2Z5Y148_9ENTE</name>
<reference evidence="2 3" key="1">
    <citation type="submission" date="2018-01" db="EMBL/GenBank/DDBJ databases">
        <title>Whole genome sequence of Melissococcus plutonius DAT561.</title>
        <authorList>
            <person name="Okumura K."/>
            <person name="Takamatsu D."/>
            <person name="Okura M."/>
        </authorList>
    </citation>
    <scope>NUCLEOTIDE SEQUENCE [LARGE SCALE GENOMIC DNA]</scope>
    <source>
        <strain evidence="2 3">DAT561</strain>
    </source>
</reference>
<evidence type="ECO:0000313" key="3">
    <source>
        <dbReference type="Proteomes" id="UP000269226"/>
    </source>
</evidence>
<gene>
    <name evidence="2" type="ORF">DAT561_0289</name>
</gene>
<proteinExistence type="predicted"/>
<dbReference type="Proteomes" id="UP000269226">
    <property type="component" value="Chromosome"/>
</dbReference>
<dbReference type="Gene3D" id="3.30.70.100">
    <property type="match status" value="1"/>
</dbReference>
<dbReference type="RefSeq" id="WP_013774643.1">
    <property type="nucleotide sequence ID" value="NZ_AP018492.1"/>
</dbReference>
<dbReference type="GeneID" id="57042850"/>
<dbReference type="GO" id="GO:0046872">
    <property type="term" value="F:metal ion binding"/>
    <property type="evidence" value="ECO:0007669"/>
    <property type="project" value="InterPro"/>
</dbReference>
<evidence type="ECO:0000259" key="1">
    <source>
        <dbReference type="PROSITE" id="PS50846"/>
    </source>
</evidence>